<proteinExistence type="predicted"/>
<dbReference type="Proteomes" id="UP001358193">
    <property type="component" value="Segment"/>
</dbReference>
<name>A0ABZ0Z665_9CAUD</name>
<organism evidence="2 3">
    <name type="scientific">phage Lak_Megaphage_Sonny</name>
    <dbReference type="NCBI Taxonomy" id="3109229"/>
    <lineage>
        <taxon>Viruses</taxon>
        <taxon>Duplodnaviria</taxon>
        <taxon>Heunggongvirae</taxon>
        <taxon>Uroviricota</taxon>
        <taxon>Caudoviricetes</taxon>
        <taxon>Caudoviricetes code 15 clade</taxon>
    </lineage>
</organism>
<feature type="region of interest" description="Disordered" evidence="1">
    <location>
        <begin position="132"/>
        <end position="185"/>
    </location>
</feature>
<evidence type="ECO:0000313" key="3">
    <source>
        <dbReference type="Proteomes" id="UP001358193"/>
    </source>
</evidence>
<evidence type="ECO:0000256" key="1">
    <source>
        <dbReference type="SAM" id="MobiDB-lite"/>
    </source>
</evidence>
<protein>
    <submittedName>
        <fullName evidence="2">Uncharacterized protein</fullName>
    </submittedName>
</protein>
<feature type="compositionally biased region" description="Basic and acidic residues" evidence="1">
    <location>
        <begin position="137"/>
        <end position="169"/>
    </location>
</feature>
<keyword evidence="3" id="KW-1185">Reference proteome</keyword>
<sequence length="194" mass="22282">MKLEQQIISIVNKSKDGITLKVPGGKSQKMSWDEFNQNFVMTDDKKHCHCTAEFAKKKEEIDELIVSIIVAQKFVEAEQRTAKSNGGHYSNPGFYLTQLSTIGEGMQKLQKLLGCSMMEAARIIRNQMDQAFGENSFKPRKETPEEYRERKRQQAKEAQRRKEEMDPHRTYKPSATSTMADVPGMDKLILTFNK</sequence>
<reference evidence="2 3" key="1">
    <citation type="submission" date="2023-11" db="EMBL/GenBank/DDBJ databases">
        <authorList>
            <person name="Cook R."/>
            <person name="Crisci M."/>
            <person name="Pye H."/>
            <person name="Adriaenssens E."/>
            <person name="Santini J."/>
        </authorList>
    </citation>
    <scope>NUCLEOTIDE SEQUENCE [LARGE SCALE GENOMIC DNA]</scope>
    <source>
        <strain evidence="2">Lak_Megaphage_Sonny</strain>
    </source>
</reference>
<accession>A0ABZ0Z665</accession>
<evidence type="ECO:0000313" key="2">
    <source>
        <dbReference type="EMBL" id="WQJ53569.1"/>
    </source>
</evidence>
<dbReference type="EMBL" id="OR769223">
    <property type="protein sequence ID" value="WQJ53569.1"/>
    <property type="molecule type" value="Genomic_DNA"/>
</dbReference>